<dbReference type="PANTHER" id="PTHR46494:SF1">
    <property type="entry name" value="CORA FAMILY METAL ION TRANSPORTER (EUROFUNG)"/>
    <property type="match status" value="1"/>
</dbReference>
<evidence type="ECO:0000256" key="2">
    <source>
        <dbReference type="ARBA" id="ARBA00022692"/>
    </source>
</evidence>
<protein>
    <submittedName>
        <fullName evidence="7">Uncharacterized protein</fullName>
    </submittedName>
</protein>
<evidence type="ECO:0000256" key="4">
    <source>
        <dbReference type="ARBA" id="ARBA00023136"/>
    </source>
</evidence>
<dbReference type="GO" id="GO:0050897">
    <property type="term" value="F:cobalt ion binding"/>
    <property type="evidence" value="ECO:0007669"/>
    <property type="project" value="TreeGrafter"/>
</dbReference>
<evidence type="ECO:0000256" key="6">
    <source>
        <dbReference type="SAM" id="Phobius"/>
    </source>
</evidence>
<dbReference type="Pfam" id="PF01544">
    <property type="entry name" value="CorA"/>
    <property type="match status" value="1"/>
</dbReference>
<dbReference type="AlphaFoldDB" id="A0AA39QVT2"/>
<feature type="compositionally biased region" description="Polar residues" evidence="5">
    <location>
        <begin position="60"/>
        <end position="69"/>
    </location>
</feature>
<accession>A0AA39QVT2</accession>
<dbReference type="SUPFAM" id="SSF144083">
    <property type="entry name" value="Magnesium transport protein CorA, transmembrane region"/>
    <property type="match status" value="1"/>
</dbReference>
<dbReference type="PANTHER" id="PTHR46494">
    <property type="entry name" value="CORA FAMILY METAL ION TRANSPORTER (EUROFUNG)"/>
    <property type="match status" value="1"/>
</dbReference>
<keyword evidence="2 6" id="KW-0812">Transmembrane</keyword>
<keyword evidence="3 6" id="KW-1133">Transmembrane helix</keyword>
<dbReference type="EMBL" id="JAFEKC020000017">
    <property type="protein sequence ID" value="KAK0510078.1"/>
    <property type="molecule type" value="Genomic_DNA"/>
</dbReference>
<proteinExistence type="predicted"/>
<gene>
    <name evidence="7" type="ORF">JMJ35_007472</name>
</gene>
<organism evidence="7 8">
    <name type="scientific">Cladonia borealis</name>
    <dbReference type="NCBI Taxonomy" id="184061"/>
    <lineage>
        <taxon>Eukaryota</taxon>
        <taxon>Fungi</taxon>
        <taxon>Dikarya</taxon>
        <taxon>Ascomycota</taxon>
        <taxon>Pezizomycotina</taxon>
        <taxon>Lecanoromycetes</taxon>
        <taxon>OSLEUM clade</taxon>
        <taxon>Lecanoromycetidae</taxon>
        <taxon>Lecanorales</taxon>
        <taxon>Lecanorineae</taxon>
        <taxon>Cladoniaceae</taxon>
        <taxon>Cladonia</taxon>
    </lineage>
</organism>
<dbReference type="Proteomes" id="UP001166286">
    <property type="component" value="Unassembled WGS sequence"/>
</dbReference>
<name>A0AA39QVT2_9LECA</name>
<dbReference type="GO" id="GO:0000287">
    <property type="term" value="F:magnesium ion binding"/>
    <property type="evidence" value="ECO:0007669"/>
    <property type="project" value="TreeGrafter"/>
</dbReference>
<feature type="transmembrane region" description="Helical" evidence="6">
    <location>
        <begin position="617"/>
        <end position="634"/>
    </location>
</feature>
<dbReference type="Gene3D" id="1.20.58.340">
    <property type="entry name" value="Magnesium transport protein CorA, transmembrane region"/>
    <property type="match status" value="1"/>
</dbReference>
<dbReference type="GO" id="GO:0005886">
    <property type="term" value="C:plasma membrane"/>
    <property type="evidence" value="ECO:0007669"/>
    <property type="project" value="UniProtKB-SubCell"/>
</dbReference>
<evidence type="ECO:0000313" key="7">
    <source>
        <dbReference type="EMBL" id="KAK0510078.1"/>
    </source>
</evidence>
<reference evidence="7" key="1">
    <citation type="submission" date="2023-03" db="EMBL/GenBank/DDBJ databases">
        <title>Complete genome of Cladonia borealis.</title>
        <authorList>
            <person name="Park H."/>
        </authorList>
    </citation>
    <scope>NUCLEOTIDE SEQUENCE</scope>
    <source>
        <strain evidence="7">ANT050790</strain>
    </source>
</reference>
<evidence type="ECO:0000256" key="3">
    <source>
        <dbReference type="ARBA" id="ARBA00022989"/>
    </source>
</evidence>
<evidence type="ECO:0000256" key="5">
    <source>
        <dbReference type="SAM" id="MobiDB-lite"/>
    </source>
</evidence>
<dbReference type="GO" id="GO:0015095">
    <property type="term" value="F:magnesium ion transmembrane transporter activity"/>
    <property type="evidence" value="ECO:0007669"/>
    <property type="project" value="TreeGrafter"/>
</dbReference>
<sequence>MGSPLKEESLWLPPSEDNIRSESPSARTDRRHSSSASTSTGVTGDSVNTTGSGGRRSRPSVISASSQLPTVREQHQIRAMSLNSMNIARPSSLAKVGSDEAVVSSKKVLTNFNKVASRNAEKEEARRQQLNRYQEENHGQREIYKKLRRWADSKQLSFREHLVSWIIPGRQKENMPHMEELKSLARHYYPPRSELKCHVCDFGEGRAEHKVVDLGQLEEYWQMKPDWADVRWIHAPLGLGLTHSSVEDIFLHDGPTGREFETAARSGWPYLETEALNFRHRELSQEMRDVYLLLHRMEELHEDLNESTWKADQNASLRSDVDWRADHLALEPHFWTLVASDMPWQLSEGLAMGTSGAPKDGLRRIEREIDSQILSSHPFYKESHLVRNPFRTFHRSDGFLLTLSPMAGINYLDKNFNKYLVEPIDAIFDNDDASAVGHVYQAFTEQGTSTWHRRTVEWFLVYLLTEVGVTPHTMRQGHNAPAMETAYSSVIQDLKRQRYDKWEPNRTVRLVREFLQGIDELTTIKVNMAKKVELFKIMQVDVKKHEMEDTMMHKAPDNPDGESSGERVSWALKMVEQQQDVIETLLLDLKHSMEALFQLRSIEQNELAIVSDSQNKAIMVFTIVTVIFLPLSFFTSYYGMNLSGIVNSMKTEDYFWKVCGSATLVIVLFTALGAFRHYLRRVIRSKMLKKPELTV</sequence>
<dbReference type="GO" id="GO:0015087">
    <property type="term" value="F:cobalt ion transmembrane transporter activity"/>
    <property type="evidence" value="ECO:0007669"/>
    <property type="project" value="TreeGrafter"/>
</dbReference>
<feature type="transmembrane region" description="Helical" evidence="6">
    <location>
        <begin position="654"/>
        <end position="679"/>
    </location>
</feature>
<comment type="caution">
    <text evidence="7">The sequence shown here is derived from an EMBL/GenBank/DDBJ whole genome shotgun (WGS) entry which is preliminary data.</text>
</comment>
<feature type="region of interest" description="Disordered" evidence="5">
    <location>
        <begin position="1"/>
        <end position="71"/>
    </location>
</feature>
<keyword evidence="4 6" id="KW-0472">Membrane</keyword>
<feature type="compositionally biased region" description="Low complexity" evidence="5">
    <location>
        <begin position="34"/>
        <end position="50"/>
    </location>
</feature>
<dbReference type="InterPro" id="IPR045863">
    <property type="entry name" value="CorA_TM1_TM2"/>
</dbReference>
<keyword evidence="8" id="KW-1185">Reference proteome</keyword>
<comment type="subcellular location">
    <subcellularLocation>
        <location evidence="1">Cell membrane</location>
        <topology evidence="1">Multi-pass membrane protein</topology>
    </subcellularLocation>
</comment>
<evidence type="ECO:0000256" key="1">
    <source>
        <dbReference type="ARBA" id="ARBA00004651"/>
    </source>
</evidence>
<evidence type="ECO:0000313" key="8">
    <source>
        <dbReference type="Proteomes" id="UP001166286"/>
    </source>
</evidence>
<dbReference type="InterPro" id="IPR002523">
    <property type="entry name" value="MgTranspt_CorA/ZnTranspt_ZntB"/>
</dbReference>